<evidence type="ECO:0000313" key="4">
    <source>
        <dbReference type="Proteomes" id="UP001165122"/>
    </source>
</evidence>
<evidence type="ECO:0000313" key="3">
    <source>
        <dbReference type="EMBL" id="GMH75227.1"/>
    </source>
</evidence>
<name>A0A9W7EDV0_9STRA</name>
<feature type="transmembrane region" description="Helical" evidence="1">
    <location>
        <begin position="92"/>
        <end position="111"/>
    </location>
</feature>
<evidence type="ECO:0000256" key="2">
    <source>
        <dbReference type="SAM" id="SignalP"/>
    </source>
</evidence>
<dbReference type="AlphaFoldDB" id="A0A9W7EDV0"/>
<reference evidence="4" key="1">
    <citation type="journal article" date="2023" name="Commun. Biol.">
        <title>Genome analysis of Parmales, the sister group of diatoms, reveals the evolutionary specialization of diatoms from phago-mixotrophs to photoautotrophs.</title>
        <authorList>
            <person name="Ban H."/>
            <person name="Sato S."/>
            <person name="Yoshikawa S."/>
            <person name="Yamada K."/>
            <person name="Nakamura Y."/>
            <person name="Ichinomiya M."/>
            <person name="Sato N."/>
            <person name="Blanc-Mathieu R."/>
            <person name="Endo H."/>
            <person name="Kuwata A."/>
            <person name="Ogata H."/>
        </authorList>
    </citation>
    <scope>NUCLEOTIDE SEQUENCE [LARGE SCALE GENOMIC DNA]</scope>
    <source>
        <strain evidence="4">NIES 3700</strain>
    </source>
</reference>
<sequence length="122" mass="13736">MVPLRFHQYYAAQFTVVLLLLLSSAASAKRCDCASDKEDLKPKWKELIMLELFFTLETLVRGFLMGFGATILQDLLLQGKRSKDEVQKTKEFGVIVGLGLGCFMVGGSMLVPRSWRVSGMQW</sequence>
<keyword evidence="1" id="KW-0472">Membrane</keyword>
<comment type="caution">
    <text evidence="3">The sequence shown here is derived from an EMBL/GenBank/DDBJ whole genome shotgun (WGS) entry which is preliminary data.</text>
</comment>
<dbReference type="EMBL" id="BRXW01000713">
    <property type="protein sequence ID" value="GMH75227.1"/>
    <property type="molecule type" value="Genomic_DNA"/>
</dbReference>
<keyword evidence="1" id="KW-0812">Transmembrane</keyword>
<feature type="chain" id="PRO_5040746890" evidence="2">
    <location>
        <begin position="29"/>
        <end position="122"/>
    </location>
</feature>
<evidence type="ECO:0000256" key="1">
    <source>
        <dbReference type="SAM" id="Phobius"/>
    </source>
</evidence>
<accession>A0A9W7EDV0</accession>
<feature type="signal peptide" evidence="2">
    <location>
        <begin position="1"/>
        <end position="28"/>
    </location>
</feature>
<keyword evidence="4" id="KW-1185">Reference proteome</keyword>
<dbReference type="OrthoDB" id="198552at2759"/>
<gene>
    <name evidence="3" type="ORF">TrLO_g9397</name>
</gene>
<keyword evidence="2" id="KW-0732">Signal</keyword>
<organism evidence="3 4">
    <name type="scientific">Triparma laevis f. longispina</name>
    <dbReference type="NCBI Taxonomy" id="1714387"/>
    <lineage>
        <taxon>Eukaryota</taxon>
        <taxon>Sar</taxon>
        <taxon>Stramenopiles</taxon>
        <taxon>Ochrophyta</taxon>
        <taxon>Bolidophyceae</taxon>
        <taxon>Parmales</taxon>
        <taxon>Triparmaceae</taxon>
        <taxon>Triparma</taxon>
    </lineage>
</organism>
<keyword evidence="1" id="KW-1133">Transmembrane helix</keyword>
<protein>
    <submittedName>
        <fullName evidence="3">Uncharacterized protein</fullName>
    </submittedName>
</protein>
<feature type="transmembrane region" description="Helical" evidence="1">
    <location>
        <begin position="52"/>
        <end position="72"/>
    </location>
</feature>
<proteinExistence type="predicted"/>
<dbReference type="Proteomes" id="UP001165122">
    <property type="component" value="Unassembled WGS sequence"/>
</dbReference>